<dbReference type="InterPro" id="IPR027379">
    <property type="entry name" value="CLS_N"/>
</dbReference>
<proteinExistence type="predicted"/>
<comment type="subcellular location">
    <subcellularLocation>
        <location evidence="1">Cell membrane</location>
        <topology evidence="1">Multi-pass membrane protein</topology>
    </subcellularLocation>
</comment>
<comment type="caution">
    <text evidence="9">The sequence shown here is derived from an EMBL/GenBank/DDBJ whole genome shotgun (WGS) entry which is preliminary data.</text>
</comment>
<protein>
    <recommendedName>
        <fullName evidence="8">Cardiolipin synthase N-terminal domain-containing protein</fullName>
    </recommendedName>
</protein>
<evidence type="ECO:0000256" key="3">
    <source>
        <dbReference type="ARBA" id="ARBA00022692"/>
    </source>
</evidence>
<gene>
    <name evidence="9" type="ORF">ESP70_001295</name>
</gene>
<feature type="compositionally biased region" description="Basic and acidic residues" evidence="6">
    <location>
        <begin position="105"/>
        <end position="126"/>
    </location>
</feature>
<keyword evidence="10" id="KW-1185">Reference proteome</keyword>
<name>A0A5M4FKH5_9ACTN</name>
<dbReference type="AlphaFoldDB" id="A0A5M4FKH5"/>
<dbReference type="GO" id="GO:0005886">
    <property type="term" value="C:plasma membrane"/>
    <property type="evidence" value="ECO:0007669"/>
    <property type="project" value="UniProtKB-SubCell"/>
</dbReference>
<accession>A0A5M4FKH5</accession>
<keyword evidence="5 7" id="KW-0472">Membrane</keyword>
<keyword evidence="2" id="KW-1003">Cell membrane</keyword>
<evidence type="ECO:0000256" key="7">
    <source>
        <dbReference type="SAM" id="Phobius"/>
    </source>
</evidence>
<dbReference type="EMBL" id="SDPQ02000001">
    <property type="protein sequence ID" value="KAA1400428.1"/>
    <property type="molecule type" value="Genomic_DNA"/>
</dbReference>
<dbReference type="Proteomes" id="UP000380867">
    <property type="component" value="Unassembled WGS sequence"/>
</dbReference>
<dbReference type="Pfam" id="PF13396">
    <property type="entry name" value="PLDc_N"/>
    <property type="match status" value="1"/>
</dbReference>
<evidence type="ECO:0000256" key="1">
    <source>
        <dbReference type="ARBA" id="ARBA00004651"/>
    </source>
</evidence>
<feature type="transmembrane region" description="Helical" evidence="7">
    <location>
        <begin position="33"/>
        <end position="54"/>
    </location>
</feature>
<reference evidence="9" key="1">
    <citation type="submission" date="2019-09" db="EMBL/GenBank/DDBJ databases">
        <authorList>
            <person name="Li J."/>
        </authorList>
    </citation>
    <scope>NUCLEOTIDE SEQUENCE [LARGE SCALE GENOMIC DNA]</scope>
    <source>
        <strain evidence="9">JCM 14732</strain>
    </source>
</reference>
<dbReference type="RefSeq" id="WP_149688519.1">
    <property type="nucleotide sequence ID" value="NZ_SDPQ02000001.1"/>
</dbReference>
<evidence type="ECO:0000256" key="6">
    <source>
        <dbReference type="SAM" id="MobiDB-lite"/>
    </source>
</evidence>
<feature type="region of interest" description="Disordered" evidence="6">
    <location>
        <begin position="105"/>
        <end position="134"/>
    </location>
</feature>
<evidence type="ECO:0000313" key="10">
    <source>
        <dbReference type="Proteomes" id="UP000380867"/>
    </source>
</evidence>
<evidence type="ECO:0000256" key="2">
    <source>
        <dbReference type="ARBA" id="ARBA00022475"/>
    </source>
</evidence>
<keyword evidence="3 7" id="KW-0812">Transmembrane</keyword>
<evidence type="ECO:0000256" key="4">
    <source>
        <dbReference type="ARBA" id="ARBA00022989"/>
    </source>
</evidence>
<organism evidence="9 10">
    <name type="scientific">Aeromicrobium ginsengisoli</name>
    <dbReference type="NCBI Taxonomy" id="363867"/>
    <lineage>
        <taxon>Bacteria</taxon>
        <taxon>Bacillati</taxon>
        <taxon>Actinomycetota</taxon>
        <taxon>Actinomycetes</taxon>
        <taxon>Propionibacteriales</taxon>
        <taxon>Nocardioidaceae</taxon>
        <taxon>Aeromicrobium</taxon>
    </lineage>
</organism>
<evidence type="ECO:0000256" key="5">
    <source>
        <dbReference type="ARBA" id="ARBA00023136"/>
    </source>
</evidence>
<feature type="domain" description="Cardiolipin synthase N-terminal" evidence="8">
    <location>
        <begin position="12"/>
        <end position="56"/>
    </location>
</feature>
<keyword evidence="4 7" id="KW-1133">Transmembrane helix</keyword>
<dbReference type="OrthoDB" id="3298527at2"/>
<sequence>MDGVLGLVVLGLWIFCLLDVISTDEYACRNLSKIWWLILVLFFPLIGSIAWLVAGRPEANPTASMPYKGNQGHPSFPEYDRPGRAVAANPEDDEAFLRGLRERAEEQRRTYREKQREITERQRRELEEGDSTAG</sequence>
<evidence type="ECO:0000259" key="8">
    <source>
        <dbReference type="Pfam" id="PF13396"/>
    </source>
</evidence>
<feature type="region of interest" description="Disordered" evidence="6">
    <location>
        <begin position="63"/>
        <end position="84"/>
    </location>
</feature>
<evidence type="ECO:0000313" key="9">
    <source>
        <dbReference type="EMBL" id="KAA1400428.1"/>
    </source>
</evidence>